<evidence type="ECO:0000256" key="1">
    <source>
        <dbReference type="ARBA" id="ARBA00023015"/>
    </source>
</evidence>
<dbReference type="GO" id="GO:0003677">
    <property type="term" value="F:DNA binding"/>
    <property type="evidence" value="ECO:0007669"/>
    <property type="project" value="UniProtKB-UniRule"/>
</dbReference>
<dbReference type="RefSeq" id="WP_131310873.1">
    <property type="nucleotide sequence ID" value="NZ_SJFN01000030.1"/>
</dbReference>
<dbReference type="SUPFAM" id="SSF48498">
    <property type="entry name" value="Tetracyclin repressor-like, C-terminal domain"/>
    <property type="match status" value="1"/>
</dbReference>
<keyword evidence="1" id="KW-0805">Transcription regulation</keyword>
<evidence type="ECO:0000313" key="7">
    <source>
        <dbReference type="Proteomes" id="UP000292781"/>
    </source>
</evidence>
<reference evidence="6 7" key="1">
    <citation type="submission" date="2019-02" db="EMBL/GenBank/DDBJ databases">
        <title>Siculibacillus lacustris gen. nov., sp. nov., a new rosette-forming bacterium isolated from a freshwater crater lake (Lake St. Ana, Romania).</title>
        <authorList>
            <person name="Felfoldi T."/>
            <person name="Marton Z."/>
            <person name="Szabo A."/>
            <person name="Mentes A."/>
            <person name="Boka K."/>
            <person name="Marialigeti K."/>
            <person name="Mathe I."/>
            <person name="Koncz M."/>
            <person name="Schumann P."/>
            <person name="Toth E."/>
        </authorList>
    </citation>
    <scope>NUCLEOTIDE SEQUENCE [LARGE SCALE GENOMIC DNA]</scope>
    <source>
        <strain evidence="6 7">SA-279</strain>
    </source>
</reference>
<dbReference type="Proteomes" id="UP000292781">
    <property type="component" value="Unassembled WGS sequence"/>
</dbReference>
<dbReference type="SUPFAM" id="SSF46689">
    <property type="entry name" value="Homeodomain-like"/>
    <property type="match status" value="1"/>
</dbReference>
<keyword evidence="3" id="KW-0804">Transcription</keyword>
<evidence type="ECO:0000259" key="5">
    <source>
        <dbReference type="PROSITE" id="PS50977"/>
    </source>
</evidence>
<keyword evidence="2 4" id="KW-0238">DNA-binding</keyword>
<protein>
    <submittedName>
        <fullName evidence="6">TetR/AcrR family transcriptional regulator</fullName>
    </submittedName>
</protein>
<dbReference type="AlphaFoldDB" id="A0A4Q9VI31"/>
<evidence type="ECO:0000256" key="2">
    <source>
        <dbReference type="ARBA" id="ARBA00023125"/>
    </source>
</evidence>
<evidence type="ECO:0000256" key="3">
    <source>
        <dbReference type="ARBA" id="ARBA00023163"/>
    </source>
</evidence>
<dbReference type="OrthoDB" id="9798857at2"/>
<dbReference type="PROSITE" id="PS50977">
    <property type="entry name" value="HTH_TETR_2"/>
    <property type="match status" value="1"/>
</dbReference>
<dbReference type="InterPro" id="IPR001647">
    <property type="entry name" value="HTH_TetR"/>
</dbReference>
<keyword evidence="7" id="KW-1185">Reference proteome</keyword>
<feature type="DNA-binding region" description="H-T-H motif" evidence="4">
    <location>
        <begin position="32"/>
        <end position="51"/>
    </location>
</feature>
<dbReference type="Pfam" id="PF00440">
    <property type="entry name" value="TetR_N"/>
    <property type="match status" value="1"/>
</dbReference>
<organism evidence="6 7">
    <name type="scientific">Siculibacillus lacustris</name>
    <dbReference type="NCBI Taxonomy" id="1549641"/>
    <lineage>
        <taxon>Bacteria</taxon>
        <taxon>Pseudomonadati</taxon>
        <taxon>Pseudomonadota</taxon>
        <taxon>Alphaproteobacteria</taxon>
        <taxon>Hyphomicrobiales</taxon>
        <taxon>Ancalomicrobiaceae</taxon>
        <taxon>Siculibacillus</taxon>
    </lineage>
</organism>
<dbReference type="PANTHER" id="PTHR47506:SF7">
    <property type="entry name" value="TRANSCRIPTIONAL REGULATORY PROTEIN"/>
    <property type="match status" value="1"/>
</dbReference>
<dbReference type="PRINTS" id="PR00455">
    <property type="entry name" value="HTHTETR"/>
</dbReference>
<proteinExistence type="predicted"/>
<dbReference type="InterPro" id="IPR036271">
    <property type="entry name" value="Tet_transcr_reg_TetR-rel_C_sf"/>
</dbReference>
<sequence length="193" mass="20190">MGHSRAEKATTHQKIVEVAAKRFREVGLDGIGVADVMKEAGLTVGGFYKHFGSRDDLVIEALTEAFKEYDAAEIKPECAAHFVNSYLTAAHRDEPGCGCPMGALVADVGRAAPAAREVYTERVKMNVAFFEKLLGGEGGTHQRSRALLLLSACLGALGLSRAVCDPALSDEVLAAVAEQLTGLIAGNGGSTGS</sequence>
<dbReference type="EMBL" id="SJFN01000030">
    <property type="protein sequence ID" value="TBW34847.1"/>
    <property type="molecule type" value="Genomic_DNA"/>
</dbReference>
<dbReference type="Gene3D" id="1.10.357.10">
    <property type="entry name" value="Tetracycline Repressor, domain 2"/>
    <property type="match status" value="1"/>
</dbReference>
<comment type="caution">
    <text evidence="6">The sequence shown here is derived from an EMBL/GenBank/DDBJ whole genome shotgun (WGS) entry which is preliminary data.</text>
</comment>
<feature type="domain" description="HTH tetR-type" evidence="5">
    <location>
        <begin position="9"/>
        <end position="69"/>
    </location>
</feature>
<dbReference type="Gene3D" id="1.10.10.60">
    <property type="entry name" value="Homeodomain-like"/>
    <property type="match status" value="1"/>
</dbReference>
<dbReference type="PANTHER" id="PTHR47506">
    <property type="entry name" value="TRANSCRIPTIONAL REGULATORY PROTEIN"/>
    <property type="match status" value="1"/>
</dbReference>
<name>A0A4Q9VI31_9HYPH</name>
<dbReference type="InterPro" id="IPR009057">
    <property type="entry name" value="Homeodomain-like_sf"/>
</dbReference>
<accession>A0A4Q9VI31</accession>
<evidence type="ECO:0000313" key="6">
    <source>
        <dbReference type="EMBL" id="TBW34847.1"/>
    </source>
</evidence>
<gene>
    <name evidence="6" type="ORF">EYW49_17255</name>
</gene>
<evidence type="ECO:0000256" key="4">
    <source>
        <dbReference type="PROSITE-ProRule" id="PRU00335"/>
    </source>
</evidence>